<protein>
    <submittedName>
        <fullName evidence="1">Uncharacterized protein</fullName>
    </submittedName>
</protein>
<proteinExistence type="predicted"/>
<dbReference type="Proteomes" id="UP000326268">
    <property type="component" value="Unassembled WGS sequence"/>
</dbReference>
<dbReference type="RefSeq" id="XP_031931555.1">
    <property type="nucleotide sequence ID" value="XM_032071893.1"/>
</dbReference>
<keyword evidence="2" id="KW-1185">Reference proteome</keyword>
<gene>
    <name evidence="1" type="ORF">BDV27DRAFT_154029</name>
</gene>
<evidence type="ECO:0000313" key="1">
    <source>
        <dbReference type="EMBL" id="KAE8368474.1"/>
    </source>
</evidence>
<organism evidence="1 2">
    <name type="scientific">Aspergillus caelatus</name>
    <dbReference type="NCBI Taxonomy" id="61420"/>
    <lineage>
        <taxon>Eukaryota</taxon>
        <taxon>Fungi</taxon>
        <taxon>Dikarya</taxon>
        <taxon>Ascomycota</taxon>
        <taxon>Pezizomycotina</taxon>
        <taxon>Eurotiomycetes</taxon>
        <taxon>Eurotiomycetidae</taxon>
        <taxon>Eurotiales</taxon>
        <taxon>Aspergillaceae</taxon>
        <taxon>Aspergillus</taxon>
        <taxon>Aspergillus subgen. Circumdati</taxon>
    </lineage>
</organism>
<evidence type="ECO:0000313" key="2">
    <source>
        <dbReference type="Proteomes" id="UP000326268"/>
    </source>
</evidence>
<name>A0A5N7AF30_9EURO</name>
<accession>A0A5N7AF30</accession>
<dbReference type="OrthoDB" id="5377405at2759"/>
<reference evidence="1 2" key="1">
    <citation type="submission" date="2019-04" db="EMBL/GenBank/DDBJ databases">
        <title>Friends and foes A comparative genomics studyof 23 Aspergillus species from section Flavi.</title>
        <authorList>
            <consortium name="DOE Joint Genome Institute"/>
            <person name="Kjaerbolling I."/>
            <person name="Vesth T."/>
            <person name="Frisvad J.C."/>
            <person name="Nybo J.L."/>
            <person name="Theobald S."/>
            <person name="Kildgaard S."/>
            <person name="Isbrandt T."/>
            <person name="Kuo A."/>
            <person name="Sato A."/>
            <person name="Lyhne E.K."/>
            <person name="Kogle M.E."/>
            <person name="Wiebenga A."/>
            <person name="Kun R.S."/>
            <person name="Lubbers R.J."/>
            <person name="Makela M.R."/>
            <person name="Barry K."/>
            <person name="Chovatia M."/>
            <person name="Clum A."/>
            <person name="Daum C."/>
            <person name="Haridas S."/>
            <person name="He G."/>
            <person name="LaButti K."/>
            <person name="Lipzen A."/>
            <person name="Mondo S."/>
            <person name="Riley R."/>
            <person name="Salamov A."/>
            <person name="Simmons B.A."/>
            <person name="Magnuson J.K."/>
            <person name="Henrissat B."/>
            <person name="Mortensen U.H."/>
            <person name="Larsen T.O."/>
            <person name="Devries R.P."/>
            <person name="Grigoriev I.V."/>
            <person name="Machida M."/>
            <person name="Baker S.E."/>
            <person name="Andersen M.R."/>
        </authorList>
    </citation>
    <scope>NUCLEOTIDE SEQUENCE [LARGE SCALE GENOMIC DNA]</scope>
    <source>
        <strain evidence="1 2">CBS 763.97</strain>
    </source>
</reference>
<dbReference type="AlphaFoldDB" id="A0A5N7AF30"/>
<dbReference type="EMBL" id="ML737584">
    <property type="protein sequence ID" value="KAE8368474.1"/>
    <property type="molecule type" value="Genomic_DNA"/>
</dbReference>
<dbReference type="GeneID" id="43656339"/>
<sequence>MDYSIDIDNPNYYKKIDELTAQGLLDRDAILYRLTRRICKFGVINSEKELPHLRRTFDSLAVEENGTRTLTESAFLSFLESTGFLPPSMRDAGTLVYRSLLYLSQYSFHQPVPDFLTYMGLSRALGWTMAWRTRPVHEGSKWSRTRSPADTRRQLFQSFATARDGKSIPFDAEYAKAQAQRRAFDFDCASADRDTCKYPKTNYNEHGDEMFHDILDALFNIQPQIIWLLTPPRDCFRATARRLAGDERLHDLSIPSEVDLLDGQMGHSLQFMIWNFAVEEVLHVGEGTSNNKLRYTHNLGSKALSVYREAERQMDSENAERIMAAESWEPYTRIYVATCFWSFVEGAQLVGL</sequence>